<dbReference type="PANTHER" id="PTHR11011">
    <property type="entry name" value="MALE STERILITY PROTEIN 2-RELATED"/>
    <property type="match status" value="1"/>
</dbReference>
<dbReference type="GO" id="GO:0035336">
    <property type="term" value="P:long-chain fatty-acyl-CoA metabolic process"/>
    <property type="evidence" value="ECO:0007669"/>
    <property type="project" value="TreeGrafter"/>
</dbReference>
<dbReference type="InterPro" id="IPR036291">
    <property type="entry name" value="NAD(P)-bd_dom_sf"/>
</dbReference>
<dbReference type="EC" id="1.2.1.84" evidence="4"/>
<evidence type="ECO:0000259" key="5">
    <source>
        <dbReference type="SMART" id="SM00563"/>
    </source>
</evidence>
<dbReference type="InterPro" id="IPR026055">
    <property type="entry name" value="FAR"/>
</dbReference>
<dbReference type="PANTHER" id="PTHR11011:SF45">
    <property type="entry name" value="FATTY ACYL-COA REDUCTASE CG8306-RELATED"/>
    <property type="match status" value="1"/>
</dbReference>
<dbReference type="Pfam" id="PF19277">
    <property type="entry name" value="GPAT_C"/>
    <property type="match status" value="1"/>
</dbReference>
<dbReference type="CDD" id="cd09071">
    <property type="entry name" value="FAR_C"/>
    <property type="match status" value="1"/>
</dbReference>
<reference evidence="6 7" key="1">
    <citation type="submission" date="2016-11" db="EMBL/GenBank/DDBJ databases">
        <title>The macronuclear genome of Stentor coeruleus: a giant cell with tiny introns.</title>
        <authorList>
            <person name="Slabodnick M."/>
            <person name="Ruby J.G."/>
            <person name="Reiff S.B."/>
            <person name="Swart E.C."/>
            <person name="Gosai S."/>
            <person name="Prabakaran S."/>
            <person name="Witkowska E."/>
            <person name="Larue G.E."/>
            <person name="Fisher S."/>
            <person name="Freeman R.M."/>
            <person name="Gunawardena J."/>
            <person name="Chu W."/>
            <person name="Stover N.A."/>
            <person name="Gregory B.D."/>
            <person name="Nowacki M."/>
            <person name="Derisi J."/>
            <person name="Roy S.W."/>
            <person name="Marshall W.F."/>
            <person name="Sood P."/>
        </authorList>
    </citation>
    <scope>NUCLEOTIDE SEQUENCE [LARGE SCALE GENOMIC DNA]</scope>
    <source>
        <strain evidence="6">WM001</strain>
    </source>
</reference>
<keyword evidence="7" id="KW-1185">Reference proteome</keyword>
<dbReference type="InterPro" id="IPR045520">
    <property type="entry name" value="GPAT/DHAPAT_C"/>
</dbReference>
<accession>A0A1R2ATM9</accession>
<dbReference type="EMBL" id="MPUH01001429">
    <property type="protein sequence ID" value="OMJ67832.1"/>
    <property type="molecule type" value="Genomic_DNA"/>
</dbReference>
<comment type="caution">
    <text evidence="6">The sequence shown here is derived from an EMBL/GenBank/DDBJ whole genome shotgun (WGS) entry which is preliminary data.</text>
</comment>
<sequence length="846" mass="97147">MVESFYGEKSILITGCTGFVGKVILEKILFSLPQVSRIYVFIRPREGSNIHERFQKEIINSPCFSRVKKMYSNFDSYIMPKLIPVSGDMMETDLGLSKEEYLMLKNNLNIIINSAASIKFNQRLDQILQMNTLGALKLVELAKQCHNFHAFIQISTAYVNSDKNGWIQEKVYAYIENPRKKLNELLSMPIELLEKQTPSIIGNHLNTYTYAKSLTEQILIDEGKGLPLCIVRPTFVGGSWEEPYPGWVDTVSAAAPLYLSAGLGEIRAVMGNNKFITDQIPVDYVANCVIVAAAYACKVGKLPIIHIGTSARNPVIWRKCMKIVWEYWNNYHTNKYDGHCKLTLVPDYTIYKILNYFTRYFPVLILTILTKVSKAPSLVESLQKMNKIIRKESIITKVISNFIMHEWIYESQQVIELLKVMSPKELQVFNFDVSKLDWKIYLTTCMQGLKKYILKEKVEKVDEIDLLSKFNYDSYFSDIKWAYKTGENHKTRNIKEMKSLILNAPRVKKAIEELKTQKKSLDADDQAQKIINMMIGDMRMPAIRMIAWGLRKFLRVIYGKLMVNHKQLNELAKIINNSKVPIVILPSHRSFIDYLVVPYLFFCFGIKMPYIAAVEDFLEISLTNKLFKYSGAFYIKHGKNSDSLYKAILTEYIQQLLKDQQVVEFFIEENRSRSGKISQSKVGLLSMCAETFYQGTVPDVKFLPITINYDRVLEGETFAFEPLGREKVRESLSRIINSVKILSKNFGKIHIVIGDLISLKDFSASLELNPVVNESHRVIVTKKLSQEVVLRLQENLAIITSTLVASILMMHRNGISEDNLVKKVEWLNDEIKFRGYAVAGLDEINV</sequence>
<evidence type="ECO:0000313" key="7">
    <source>
        <dbReference type="Proteomes" id="UP000187209"/>
    </source>
</evidence>
<gene>
    <name evidence="6" type="ORF">SteCoe_34905</name>
</gene>
<dbReference type="GO" id="GO:0016746">
    <property type="term" value="F:acyltransferase activity"/>
    <property type="evidence" value="ECO:0007669"/>
    <property type="project" value="InterPro"/>
</dbReference>
<name>A0A1R2ATM9_9CILI</name>
<dbReference type="SUPFAM" id="SSF51735">
    <property type="entry name" value="NAD(P)-binding Rossmann-fold domains"/>
    <property type="match status" value="1"/>
</dbReference>
<dbReference type="Pfam" id="PF03015">
    <property type="entry name" value="Sterile"/>
    <property type="match status" value="1"/>
</dbReference>
<keyword evidence="4" id="KW-0560">Oxidoreductase</keyword>
<dbReference type="FunFam" id="3.40.50.720:FF:000458">
    <property type="entry name" value="Fatty acyl-CoA reductase"/>
    <property type="match status" value="1"/>
</dbReference>
<dbReference type="InterPro" id="IPR013120">
    <property type="entry name" value="FAR_NAD-bd"/>
</dbReference>
<dbReference type="Pfam" id="PF01553">
    <property type="entry name" value="Acyltransferase"/>
    <property type="match status" value="1"/>
</dbReference>
<evidence type="ECO:0000256" key="1">
    <source>
        <dbReference type="ARBA" id="ARBA00005928"/>
    </source>
</evidence>
<dbReference type="SMART" id="SM00563">
    <property type="entry name" value="PlsC"/>
    <property type="match status" value="1"/>
</dbReference>
<comment type="similarity">
    <text evidence="1 4">Belongs to the fatty acyl-CoA reductase family.</text>
</comment>
<dbReference type="SUPFAM" id="SSF69593">
    <property type="entry name" value="Glycerol-3-phosphate (1)-acyltransferase"/>
    <property type="match status" value="1"/>
</dbReference>
<dbReference type="Proteomes" id="UP000187209">
    <property type="component" value="Unassembled WGS sequence"/>
</dbReference>
<keyword evidence="3 4" id="KW-0443">Lipid metabolism</keyword>
<organism evidence="6 7">
    <name type="scientific">Stentor coeruleus</name>
    <dbReference type="NCBI Taxonomy" id="5963"/>
    <lineage>
        <taxon>Eukaryota</taxon>
        <taxon>Sar</taxon>
        <taxon>Alveolata</taxon>
        <taxon>Ciliophora</taxon>
        <taxon>Postciliodesmatophora</taxon>
        <taxon>Heterotrichea</taxon>
        <taxon>Heterotrichida</taxon>
        <taxon>Stentoridae</taxon>
        <taxon>Stentor</taxon>
    </lineage>
</organism>
<comment type="function">
    <text evidence="4">Catalyzes the reduction of fatty acyl-CoA to fatty alcohols.</text>
</comment>
<keyword evidence="2 4" id="KW-0444">Lipid biosynthesis</keyword>
<proteinExistence type="inferred from homology"/>
<dbReference type="CDD" id="cd07993">
    <property type="entry name" value="LPLAT_DHAPAT-like"/>
    <property type="match status" value="1"/>
</dbReference>
<comment type="catalytic activity">
    <reaction evidence="4">
        <text>a long-chain fatty acyl-CoA + 2 NADPH + 2 H(+) = a long-chain primary fatty alcohol + 2 NADP(+) + CoA</text>
        <dbReference type="Rhea" id="RHEA:52716"/>
        <dbReference type="ChEBI" id="CHEBI:15378"/>
        <dbReference type="ChEBI" id="CHEBI:57287"/>
        <dbReference type="ChEBI" id="CHEBI:57783"/>
        <dbReference type="ChEBI" id="CHEBI:58349"/>
        <dbReference type="ChEBI" id="CHEBI:77396"/>
        <dbReference type="ChEBI" id="CHEBI:83139"/>
        <dbReference type="EC" id="1.2.1.84"/>
    </reaction>
</comment>
<evidence type="ECO:0000313" key="6">
    <source>
        <dbReference type="EMBL" id="OMJ67832.1"/>
    </source>
</evidence>
<dbReference type="GO" id="GO:0080019">
    <property type="term" value="F:alcohol-forming very long-chain fatty acyl-CoA reductase activity"/>
    <property type="evidence" value="ECO:0007669"/>
    <property type="project" value="InterPro"/>
</dbReference>
<protein>
    <recommendedName>
        <fullName evidence="4">Fatty acyl-CoA reductase</fullName>
        <ecNumber evidence="4">1.2.1.84</ecNumber>
    </recommendedName>
</protein>
<dbReference type="Gene3D" id="3.40.50.720">
    <property type="entry name" value="NAD(P)-binding Rossmann-like Domain"/>
    <property type="match status" value="1"/>
</dbReference>
<dbReference type="InterPro" id="IPR002123">
    <property type="entry name" value="Plipid/glycerol_acylTrfase"/>
</dbReference>
<keyword evidence="4" id="KW-0521">NADP</keyword>
<evidence type="ECO:0000256" key="3">
    <source>
        <dbReference type="ARBA" id="ARBA00023098"/>
    </source>
</evidence>
<dbReference type="InterPro" id="IPR033640">
    <property type="entry name" value="FAR_C"/>
</dbReference>
<feature type="domain" description="Phospholipid/glycerol acyltransferase" evidence="5">
    <location>
        <begin position="582"/>
        <end position="710"/>
    </location>
</feature>
<evidence type="ECO:0000256" key="4">
    <source>
        <dbReference type="RuleBase" id="RU363097"/>
    </source>
</evidence>
<dbReference type="InterPro" id="IPR041728">
    <property type="entry name" value="GPAT/DHAPAT_LPLAT"/>
</dbReference>
<dbReference type="GO" id="GO:0102965">
    <property type="term" value="F:alcohol-forming long-chain fatty acyl-CoA reductase activity"/>
    <property type="evidence" value="ECO:0007669"/>
    <property type="project" value="UniProtKB-EC"/>
</dbReference>
<dbReference type="CDD" id="cd05236">
    <property type="entry name" value="FAR-N_SDR_e"/>
    <property type="match status" value="1"/>
</dbReference>
<evidence type="ECO:0000256" key="2">
    <source>
        <dbReference type="ARBA" id="ARBA00022516"/>
    </source>
</evidence>
<dbReference type="Pfam" id="PF07993">
    <property type="entry name" value="NAD_binding_4"/>
    <property type="match status" value="1"/>
</dbReference>
<dbReference type="AlphaFoldDB" id="A0A1R2ATM9"/>
<dbReference type="OrthoDB" id="429813at2759"/>